<evidence type="ECO:0000256" key="7">
    <source>
        <dbReference type="SAM" id="MobiDB-lite"/>
    </source>
</evidence>
<dbReference type="PROSITE" id="PS50895">
    <property type="entry name" value="SURF1"/>
    <property type="match status" value="1"/>
</dbReference>
<dbReference type="InterPro" id="IPR045214">
    <property type="entry name" value="Surf1/Surf4"/>
</dbReference>
<evidence type="ECO:0000313" key="9">
    <source>
        <dbReference type="Proteomes" id="UP000698222"/>
    </source>
</evidence>
<evidence type="ECO:0000256" key="2">
    <source>
        <dbReference type="ARBA" id="ARBA00007165"/>
    </source>
</evidence>
<comment type="similarity">
    <text evidence="2 6">Belongs to the SURF1 family.</text>
</comment>
<organism evidence="8 9">
    <name type="scientific">Brachybacterium fresconis</name>
    <dbReference type="NCBI Taxonomy" id="173363"/>
    <lineage>
        <taxon>Bacteria</taxon>
        <taxon>Bacillati</taxon>
        <taxon>Actinomycetota</taxon>
        <taxon>Actinomycetes</taxon>
        <taxon>Micrococcales</taxon>
        <taxon>Dermabacteraceae</taxon>
        <taxon>Brachybacterium</taxon>
    </lineage>
</organism>
<comment type="subcellular location">
    <subcellularLocation>
        <location evidence="6">Cell membrane</location>
        <topology evidence="6">Multi-pass membrane protein</topology>
    </subcellularLocation>
    <subcellularLocation>
        <location evidence="1">Membrane</location>
    </subcellularLocation>
</comment>
<evidence type="ECO:0000256" key="6">
    <source>
        <dbReference type="RuleBase" id="RU363076"/>
    </source>
</evidence>
<gene>
    <name evidence="8" type="ORF">JOF44_000364</name>
</gene>
<dbReference type="RefSeq" id="WP_209886633.1">
    <property type="nucleotide sequence ID" value="NZ_BAAAJV010000011.1"/>
</dbReference>
<evidence type="ECO:0000256" key="1">
    <source>
        <dbReference type="ARBA" id="ARBA00004370"/>
    </source>
</evidence>
<dbReference type="Pfam" id="PF02104">
    <property type="entry name" value="SURF1"/>
    <property type="match status" value="1"/>
</dbReference>
<keyword evidence="4" id="KW-1133">Transmembrane helix</keyword>
<keyword evidence="9" id="KW-1185">Reference proteome</keyword>
<keyword evidence="3" id="KW-0812">Transmembrane</keyword>
<dbReference type="PANTHER" id="PTHR23427">
    <property type="entry name" value="SURFEIT LOCUS PROTEIN"/>
    <property type="match status" value="1"/>
</dbReference>
<evidence type="ECO:0000313" key="8">
    <source>
        <dbReference type="EMBL" id="MBP2407461.1"/>
    </source>
</evidence>
<dbReference type="CDD" id="cd06662">
    <property type="entry name" value="SURF1"/>
    <property type="match status" value="1"/>
</dbReference>
<dbReference type="InterPro" id="IPR002994">
    <property type="entry name" value="Surf1/Shy1"/>
</dbReference>
<feature type="region of interest" description="Disordered" evidence="7">
    <location>
        <begin position="255"/>
        <end position="300"/>
    </location>
</feature>
<evidence type="ECO:0000256" key="5">
    <source>
        <dbReference type="ARBA" id="ARBA00023136"/>
    </source>
</evidence>
<protein>
    <recommendedName>
        <fullName evidence="6">SURF1-like protein</fullName>
    </recommendedName>
</protein>
<proteinExistence type="inferred from homology"/>
<sequence length="300" mass="33057">MTRRSARRRVLLSRETLLGLLLVLLASAICVALGFWQFGRFEGKRDAAATIEANYSAPPVPMAEVLQTPDAPLPATQEWTPVELQGSYCTDPGCVLYVRNRQLGGDVGFWQLVPFTTDDGSTLLVNRGWVTSQGQRSAPADPAPVPEGELGLTVRLRPAEPVLDREIPEGQVHSVNPPQIEGLLPATGGEMIRHAYGDLVTEDPSSPRPAELPDPDTSLGPHLSYSVQWWVFALFFPGALIYRTRRAIQDLDAEDADADADPAGTRPRRTTDHRPQRQAHSRRRGRDEEEEDALIDHPGH</sequence>
<dbReference type="EMBL" id="JAGIOC010000001">
    <property type="protein sequence ID" value="MBP2407461.1"/>
    <property type="molecule type" value="Genomic_DNA"/>
</dbReference>
<evidence type="ECO:0000256" key="4">
    <source>
        <dbReference type="ARBA" id="ARBA00022989"/>
    </source>
</evidence>
<keyword evidence="5" id="KW-0472">Membrane</keyword>
<accession>A0ABS4YF92</accession>
<reference evidence="8 9" key="1">
    <citation type="submission" date="2021-03" db="EMBL/GenBank/DDBJ databases">
        <title>Sequencing the genomes of 1000 actinobacteria strains.</title>
        <authorList>
            <person name="Klenk H.-P."/>
        </authorList>
    </citation>
    <scope>NUCLEOTIDE SEQUENCE [LARGE SCALE GENOMIC DNA]</scope>
    <source>
        <strain evidence="8 9">DSM 14564</strain>
    </source>
</reference>
<name>A0ABS4YF92_9MICO</name>
<dbReference type="Proteomes" id="UP000698222">
    <property type="component" value="Unassembled WGS sequence"/>
</dbReference>
<evidence type="ECO:0000256" key="3">
    <source>
        <dbReference type="ARBA" id="ARBA00022692"/>
    </source>
</evidence>
<comment type="caution">
    <text evidence="8">The sequence shown here is derived from an EMBL/GenBank/DDBJ whole genome shotgun (WGS) entry which is preliminary data.</text>
</comment>
<dbReference type="PANTHER" id="PTHR23427:SF2">
    <property type="entry name" value="SURFEIT LOCUS PROTEIN 1"/>
    <property type="match status" value="1"/>
</dbReference>
<keyword evidence="6" id="KW-1003">Cell membrane</keyword>